<feature type="domain" description="Hemerythrin-like" evidence="4">
    <location>
        <begin position="15"/>
        <end position="135"/>
    </location>
</feature>
<dbReference type="InterPro" id="IPR012312">
    <property type="entry name" value="Hemerythrin-like"/>
</dbReference>
<comment type="caution">
    <text evidence="5">The sequence shown here is derived from an EMBL/GenBank/DDBJ whole genome shotgun (WGS) entry which is preliminary data.</text>
</comment>
<keyword evidence="2" id="KW-0479">Metal-binding</keyword>
<dbReference type="NCBIfam" id="TIGR02481">
    <property type="entry name" value="hemeryth_dom"/>
    <property type="match status" value="1"/>
</dbReference>
<proteinExistence type="inferred from homology"/>
<dbReference type="Gene3D" id="1.20.120.50">
    <property type="entry name" value="Hemerythrin-like"/>
    <property type="match status" value="1"/>
</dbReference>
<dbReference type="Pfam" id="PF01814">
    <property type="entry name" value="Hemerythrin"/>
    <property type="match status" value="1"/>
</dbReference>
<reference evidence="5 6" key="1">
    <citation type="submission" date="2019-06" db="EMBL/GenBank/DDBJ databases">
        <title>Whole genome shotgun sequence of Zoogloea ramigera NBRC 15342.</title>
        <authorList>
            <person name="Hosoyama A."/>
            <person name="Uohara A."/>
            <person name="Ohji S."/>
            <person name="Ichikawa N."/>
        </authorList>
    </citation>
    <scope>NUCLEOTIDE SEQUENCE [LARGE SCALE GENOMIC DNA]</scope>
    <source>
        <strain evidence="5 6">NBRC 15342</strain>
    </source>
</reference>
<evidence type="ECO:0000256" key="3">
    <source>
        <dbReference type="ARBA" id="ARBA00023004"/>
    </source>
</evidence>
<sequence>MENPAPLVWNDSLITGVAEIDEQHHILVHILNEAGEKLSRGANLDDYEAITHELLSYALYHFETEEALMQEYGYAQDEAPDAHRHEAEHRSFTQQVLAVREQLKAGILTPPDSLMAFLNDWLLRHIMLTDKRLAAFILARRCKAPGSS</sequence>
<dbReference type="InterPro" id="IPR035938">
    <property type="entry name" value="Hemerythrin-like_sf"/>
</dbReference>
<keyword evidence="6" id="KW-1185">Reference proteome</keyword>
<keyword evidence="3" id="KW-0408">Iron</keyword>
<gene>
    <name evidence="5" type="ORF">ZRA01_13780</name>
</gene>
<dbReference type="OrthoDB" id="5296936at2"/>
<dbReference type="PANTHER" id="PTHR37164:SF1">
    <property type="entry name" value="BACTERIOHEMERYTHRIN"/>
    <property type="match status" value="1"/>
</dbReference>
<dbReference type="NCBIfam" id="NF033749">
    <property type="entry name" value="bact_hemeryth"/>
    <property type="match status" value="1"/>
</dbReference>
<dbReference type="InterPro" id="IPR050669">
    <property type="entry name" value="Hemerythrin"/>
</dbReference>
<evidence type="ECO:0000256" key="1">
    <source>
        <dbReference type="ARBA" id="ARBA00010587"/>
    </source>
</evidence>
<dbReference type="Proteomes" id="UP000318422">
    <property type="component" value="Unassembled WGS sequence"/>
</dbReference>
<protein>
    <recommendedName>
        <fullName evidence="4">Hemerythrin-like domain-containing protein</fullName>
    </recommendedName>
</protein>
<dbReference type="AlphaFoldDB" id="A0A4Y4CQQ7"/>
<evidence type="ECO:0000313" key="5">
    <source>
        <dbReference type="EMBL" id="GEC95305.1"/>
    </source>
</evidence>
<dbReference type="SUPFAM" id="SSF47188">
    <property type="entry name" value="Hemerythrin-like"/>
    <property type="match status" value="1"/>
</dbReference>
<dbReference type="CDD" id="cd12107">
    <property type="entry name" value="Hemerythrin"/>
    <property type="match status" value="1"/>
</dbReference>
<comment type="similarity">
    <text evidence="1">Belongs to the hemerythrin family.</text>
</comment>
<dbReference type="PANTHER" id="PTHR37164">
    <property type="entry name" value="BACTERIOHEMERYTHRIN"/>
    <property type="match status" value="1"/>
</dbReference>
<dbReference type="EMBL" id="BJNV01000015">
    <property type="protein sequence ID" value="GEC95305.1"/>
    <property type="molecule type" value="Genomic_DNA"/>
</dbReference>
<organism evidence="5 6">
    <name type="scientific">Zoogloea ramigera</name>
    <dbReference type="NCBI Taxonomy" id="350"/>
    <lineage>
        <taxon>Bacteria</taxon>
        <taxon>Pseudomonadati</taxon>
        <taxon>Pseudomonadota</taxon>
        <taxon>Betaproteobacteria</taxon>
        <taxon>Rhodocyclales</taxon>
        <taxon>Zoogloeaceae</taxon>
        <taxon>Zoogloea</taxon>
    </lineage>
</organism>
<dbReference type="GO" id="GO:0046872">
    <property type="term" value="F:metal ion binding"/>
    <property type="evidence" value="ECO:0007669"/>
    <property type="project" value="UniProtKB-KW"/>
</dbReference>
<dbReference type="InterPro" id="IPR012827">
    <property type="entry name" value="Hemerythrin_metal-bd"/>
</dbReference>
<evidence type="ECO:0000313" key="6">
    <source>
        <dbReference type="Proteomes" id="UP000318422"/>
    </source>
</evidence>
<dbReference type="RefSeq" id="WP_141350663.1">
    <property type="nucleotide sequence ID" value="NZ_BJNV01000015.1"/>
</dbReference>
<accession>A0A4Y4CQQ7</accession>
<evidence type="ECO:0000256" key="2">
    <source>
        <dbReference type="ARBA" id="ARBA00022723"/>
    </source>
</evidence>
<evidence type="ECO:0000259" key="4">
    <source>
        <dbReference type="Pfam" id="PF01814"/>
    </source>
</evidence>
<name>A0A4Y4CQQ7_ZOORA</name>